<name>A0A9W7EB20_9STRA</name>
<accession>A0A9W7EB20</accession>
<dbReference type="AlphaFoldDB" id="A0A9W7EB20"/>
<evidence type="ECO:0000313" key="2">
    <source>
        <dbReference type="Proteomes" id="UP001165085"/>
    </source>
</evidence>
<sequence>MTTTTAAMTHTKENFEAEELDTAMPLTALTTDINVSSKEKRESDFFTAQLKKTKPKKDADALMLSKMTVAEREKLERETEEKKKLK</sequence>
<proteinExistence type="predicted"/>
<organism evidence="1 2">
    <name type="scientific">Triparma strigata</name>
    <dbReference type="NCBI Taxonomy" id="1606541"/>
    <lineage>
        <taxon>Eukaryota</taxon>
        <taxon>Sar</taxon>
        <taxon>Stramenopiles</taxon>
        <taxon>Ochrophyta</taxon>
        <taxon>Bolidophyceae</taxon>
        <taxon>Parmales</taxon>
        <taxon>Triparmaceae</taxon>
        <taxon>Triparma</taxon>
    </lineage>
</organism>
<dbReference type="Proteomes" id="UP001165085">
    <property type="component" value="Unassembled WGS sequence"/>
</dbReference>
<protein>
    <submittedName>
        <fullName evidence="1">Uncharacterized protein</fullName>
    </submittedName>
</protein>
<reference evidence="2" key="1">
    <citation type="journal article" date="2023" name="Commun. Biol.">
        <title>Genome analysis of Parmales, the sister group of diatoms, reveals the evolutionary specialization of diatoms from phago-mixotrophs to photoautotrophs.</title>
        <authorList>
            <person name="Ban H."/>
            <person name="Sato S."/>
            <person name="Yoshikawa S."/>
            <person name="Yamada K."/>
            <person name="Nakamura Y."/>
            <person name="Ichinomiya M."/>
            <person name="Sato N."/>
            <person name="Blanc-Mathieu R."/>
            <person name="Endo H."/>
            <person name="Kuwata A."/>
            <person name="Ogata H."/>
        </authorList>
    </citation>
    <scope>NUCLEOTIDE SEQUENCE [LARGE SCALE GENOMIC DNA]</scope>
    <source>
        <strain evidence="2">NIES 3701</strain>
    </source>
</reference>
<gene>
    <name evidence="1" type="ORF">TrST_g1369</name>
</gene>
<dbReference type="EMBL" id="BRXY01000150">
    <property type="protein sequence ID" value="GMH71540.1"/>
    <property type="molecule type" value="Genomic_DNA"/>
</dbReference>
<comment type="caution">
    <text evidence="1">The sequence shown here is derived from an EMBL/GenBank/DDBJ whole genome shotgun (WGS) entry which is preliminary data.</text>
</comment>
<evidence type="ECO:0000313" key="1">
    <source>
        <dbReference type="EMBL" id="GMH71540.1"/>
    </source>
</evidence>
<keyword evidence="2" id="KW-1185">Reference proteome</keyword>